<feature type="transmembrane region" description="Helical" evidence="1">
    <location>
        <begin position="7"/>
        <end position="28"/>
    </location>
</feature>
<dbReference type="Gene3D" id="2.40.128.690">
    <property type="entry name" value="YycH protein, domain 3-like"/>
    <property type="match status" value="1"/>
</dbReference>
<gene>
    <name evidence="3" type="ORF">RU96_GL002218</name>
</gene>
<comment type="caution">
    <text evidence="3">The sequence shown here is derived from an EMBL/GenBank/DDBJ whole genome shotgun (WGS) entry which is preliminary data.</text>
</comment>
<accession>A0A1L8R7D3</accession>
<dbReference type="OrthoDB" id="2135943at2"/>
<dbReference type="AlphaFoldDB" id="A0A1L8R7D3"/>
<organism evidence="3 4">
    <name type="scientific">Enterococcus canintestini</name>
    <dbReference type="NCBI Taxonomy" id="317010"/>
    <lineage>
        <taxon>Bacteria</taxon>
        <taxon>Bacillati</taxon>
        <taxon>Bacillota</taxon>
        <taxon>Bacilli</taxon>
        <taxon>Lactobacillales</taxon>
        <taxon>Enterococcaceae</taxon>
        <taxon>Enterococcus</taxon>
    </lineage>
</organism>
<keyword evidence="1" id="KW-0812">Transmembrane</keyword>
<evidence type="ECO:0000313" key="4">
    <source>
        <dbReference type="Proteomes" id="UP000182835"/>
    </source>
</evidence>
<keyword evidence="1" id="KW-0472">Membrane</keyword>
<protein>
    <recommendedName>
        <fullName evidence="2">Regulatory protein YycH-like domain-containing protein</fullName>
    </recommendedName>
</protein>
<dbReference type="Pfam" id="PF09648">
    <property type="entry name" value="YycI"/>
    <property type="match status" value="1"/>
</dbReference>
<dbReference type="EMBL" id="JXKG01000006">
    <property type="protein sequence ID" value="OJG15669.1"/>
    <property type="molecule type" value="Genomic_DNA"/>
</dbReference>
<dbReference type="STRING" id="317010.RU96_GL002218"/>
<reference evidence="3 4" key="1">
    <citation type="submission" date="2014-12" db="EMBL/GenBank/DDBJ databases">
        <title>Draft genome sequences of 29 type strains of Enterococci.</title>
        <authorList>
            <person name="Zhong Z."/>
            <person name="Sun Z."/>
            <person name="Liu W."/>
            <person name="Zhang W."/>
            <person name="Zhang H."/>
        </authorList>
    </citation>
    <scope>NUCLEOTIDE SEQUENCE [LARGE SCALE GENOMIC DNA]</scope>
    <source>
        <strain evidence="3 4">DSM 21207</strain>
    </source>
</reference>
<evidence type="ECO:0000313" key="3">
    <source>
        <dbReference type="EMBL" id="OJG15669.1"/>
    </source>
</evidence>
<feature type="domain" description="Regulatory protein YycH-like" evidence="2">
    <location>
        <begin position="35"/>
        <end position="272"/>
    </location>
</feature>
<name>A0A1L8R7D3_9ENTE</name>
<evidence type="ECO:0000259" key="2">
    <source>
        <dbReference type="Pfam" id="PF09648"/>
    </source>
</evidence>
<keyword evidence="1" id="KW-1133">Transmembrane helix</keyword>
<dbReference type="RefSeq" id="WP_071864554.1">
    <property type="nucleotide sequence ID" value="NZ_JBHLVQ010000032.1"/>
</dbReference>
<sequence>MDFKKIEWIFFLAFLGLNIFLFSIYHAARNEEGNVSSTNQKIDIEQRLEADEISIKGKLSAQIKEGYYLAAVPTDMNEAVNTEKSKNSTAFSNEATFAGDGHSQIIYTPSTNFYIKDGKETKDNVDAFLKDSKEVLFGEEYQYLPHESLTDKEYPEIICAQSFEGIPFYDNTSKMEIVLEENDGLLRVSRYMQTHLSAIEKLREKMALYSEKDAVNTLYINNKLPAKSKILWRQLSYVMILQVRGKNVYVPAWLVAVETGNNNVQIETVNAFTNRIITNNTLQKVENTN</sequence>
<evidence type="ECO:0000256" key="1">
    <source>
        <dbReference type="SAM" id="Phobius"/>
    </source>
</evidence>
<dbReference type="Proteomes" id="UP000182835">
    <property type="component" value="Unassembled WGS sequence"/>
</dbReference>
<dbReference type="GO" id="GO:0016020">
    <property type="term" value="C:membrane"/>
    <property type="evidence" value="ECO:0007669"/>
    <property type="project" value="InterPro"/>
</dbReference>
<proteinExistence type="predicted"/>
<dbReference type="InterPro" id="IPR018604">
    <property type="entry name" value="YycI-like"/>
</dbReference>